<feature type="region of interest" description="Disordered" evidence="2">
    <location>
        <begin position="352"/>
        <end position="461"/>
    </location>
</feature>
<feature type="compositionally biased region" description="Polar residues" evidence="2">
    <location>
        <begin position="289"/>
        <end position="299"/>
    </location>
</feature>
<reference evidence="3" key="1">
    <citation type="submission" date="2020-05" db="EMBL/GenBank/DDBJ databases">
        <title>Phylogenomic resolution of chytrid fungi.</title>
        <authorList>
            <person name="Stajich J.E."/>
            <person name="Amses K."/>
            <person name="Simmons R."/>
            <person name="Seto K."/>
            <person name="Myers J."/>
            <person name="Bonds A."/>
            <person name="Quandt C.A."/>
            <person name="Barry K."/>
            <person name="Liu P."/>
            <person name="Grigoriev I."/>
            <person name="Longcore J.E."/>
            <person name="James T.Y."/>
        </authorList>
    </citation>
    <scope>NUCLEOTIDE SEQUENCE</scope>
    <source>
        <strain evidence="3">JEL0318</strain>
    </source>
</reference>
<organism evidence="3 4">
    <name type="scientific">Rhizophlyctis rosea</name>
    <dbReference type="NCBI Taxonomy" id="64517"/>
    <lineage>
        <taxon>Eukaryota</taxon>
        <taxon>Fungi</taxon>
        <taxon>Fungi incertae sedis</taxon>
        <taxon>Chytridiomycota</taxon>
        <taxon>Chytridiomycota incertae sedis</taxon>
        <taxon>Chytridiomycetes</taxon>
        <taxon>Rhizophlyctidales</taxon>
        <taxon>Rhizophlyctidaceae</taxon>
        <taxon>Rhizophlyctis</taxon>
    </lineage>
</organism>
<name>A0AAD5S847_9FUNG</name>
<protein>
    <submittedName>
        <fullName evidence="3">Uncharacterized protein</fullName>
    </submittedName>
</protein>
<dbReference type="PROSITE" id="PS50005">
    <property type="entry name" value="TPR"/>
    <property type="match status" value="2"/>
</dbReference>
<feature type="compositionally biased region" description="Low complexity" evidence="2">
    <location>
        <begin position="309"/>
        <end position="337"/>
    </location>
</feature>
<dbReference type="PANTHER" id="PTHR15175:SF0">
    <property type="entry name" value="SH3 DOMAIN-CONTAINING PROTEIN C23A1.17"/>
    <property type="match status" value="1"/>
</dbReference>
<dbReference type="SUPFAM" id="SSF54277">
    <property type="entry name" value="CAD &amp; PB1 domains"/>
    <property type="match status" value="1"/>
</dbReference>
<sequence>MTSKEDIITWTHAVDLYAAGNASAAVECFTTLSHYAKPQFNLGQIDLFQNQVDEAVEHFRRAVALDPFMAVAFFQLGYAMFLLGRAEDAVGMYGKCLELLNENTYIDYSQLALPFTLHRAELLYNRAVCYHLSYDFTSCARDLAQAQHVLQKASPSHEIIDRAAREGVRVDPDGSMDLFYVTTTKIFGVSEAKKKNVSRRMTLTEDKAEVVGGAEGGDDFVGFSGERMMQGKGMKVFGAASKDDAEESVPQLPRNDTLGKVLQRHATAPSSRPVREPYDFPEVPLARSRTVNGRSNQTMFEPAHRRTGSAPSPSFFSASDKTTDTPYTSSSTDTSEVVSKVAEYLVKSFGLDDGKTESPSSSGHSSQASTPTLLPRVLTRIPLQSPLELPSPPPVPPPTPVTPEKWGGSRTLAPWSGRLTPTSPTPLGGRKGGGAELPRRSDSLNGKNGRKGSVTSLGTSPFGKAVEEGRVGGMVGVDMSDKIRIKIHHKNDTVLTYANTSLTLDDLTQKAITKFSLTCSPRLAYLDIPSSSSFLDRFESITDSITDSYLEEGDLITMVEDEDLRIAVEDALRRGEERGREGCLEVWCLGEV</sequence>
<comment type="caution">
    <text evidence="3">The sequence shown here is derived from an EMBL/GenBank/DDBJ whole genome shotgun (WGS) entry which is preliminary data.</text>
</comment>
<dbReference type="InterPro" id="IPR011990">
    <property type="entry name" value="TPR-like_helical_dom_sf"/>
</dbReference>
<dbReference type="AlphaFoldDB" id="A0AAD5S847"/>
<dbReference type="InterPro" id="IPR019734">
    <property type="entry name" value="TPR_rpt"/>
</dbReference>
<accession>A0AAD5S847</accession>
<feature type="region of interest" description="Disordered" evidence="2">
    <location>
        <begin position="241"/>
        <end position="337"/>
    </location>
</feature>
<dbReference type="SMART" id="SM00028">
    <property type="entry name" value="TPR"/>
    <property type="match status" value="3"/>
</dbReference>
<evidence type="ECO:0000313" key="4">
    <source>
        <dbReference type="Proteomes" id="UP001212841"/>
    </source>
</evidence>
<evidence type="ECO:0000313" key="3">
    <source>
        <dbReference type="EMBL" id="KAJ3048990.1"/>
    </source>
</evidence>
<dbReference type="Gene3D" id="1.25.40.10">
    <property type="entry name" value="Tetratricopeptide repeat domain"/>
    <property type="match status" value="1"/>
</dbReference>
<keyword evidence="4" id="KW-1185">Reference proteome</keyword>
<dbReference type="PANTHER" id="PTHR15175">
    <property type="entry name" value="NEUTROPHIL CYTOSOLIC FACTOR 2, NEUTROPHIL NADPH OXIDASE FACTOR 2"/>
    <property type="match status" value="1"/>
</dbReference>
<feature type="repeat" description="TPR" evidence="1">
    <location>
        <begin position="36"/>
        <end position="69"/>
    </location>
</feature>
<dbReference type="SUPFAM" id="SSF48452">
    <property type="entry name" value="TPR-like"/>
    <property type="match status" value="1"/>
</dbReference>
<evidence type="ECO:0000256" key="2">
    <source>
        <dbReference type="SAM" id="MobiDB-lite"/>
    </source>
</evidence>
<feature type="repeat" description="TPR" evidence="1">
    <location>
        <begin position="70"/>
        <end position="103"/>
    </location>
</feature>
<evidence type="ECO:0000256" key="1">
    <source>
        <dbReference type="PROSITE-ProRule" id="PRU00339"/>
    </source>
</evidence>
<feature type="compositionally biased region" description="Pro residues" evidence="2">
    <location>
        <begin position="389"/>
        <end position="401"/>
    </location>
</feature>
<proteinExistence type="predicted"/>
<dbReference type="EMBL" id="JADGJD010000708">
    <property type="protein sequence ID" value="KAJ3048990.1"/>
    <property type="molecule type" value="Genomic_DNA"/>
</dbReference>
<keyword evidence="1" id="KW-0802">TPR repeat</keyword>
<dbReference type="Gene3D" id="3.10.20.90">
    <property type="entry name" value="Phosphatidylinositol 3-kinase Catalytic Subunit, Chain A, domain 1"/>
    <property type="match status" value="1"/>
</dbReference>
<feature type="compositionally biased region" description="Low complexity" evidence="2">
    <location>
        <begin position="358"/>
        <end position="369"/>
    </location>
</feature>
<gene>
    <name evidence="3" type="ORF">HK097_010003</name>
</gene>
<dbReference type="Proteomes" id="UP001212841">
    <property type="component" value="Unassembled WGS sequence"/>
</dbReference>
<dbReference type="InterPro" id="IPR051864">
    <property type="entry name" value="NCF2_NOXA1"/>
</dbReference>